<reference evidence="1 2" key="1">
    <citation type="submission" date="2021-06" db="EMBL/GenBank/DDBJ databases">
        <title>Caerostris extrusa draft genome.</title>
        <authorList>
            <person name="Kono N."/>
            <person name="Arakawa K."/>
        </authorList>
    </citation>
    <scope>NUCLEOTIDE SEQUENCE [LARGE SCALE GENOMIC DNA]</scope>
</reference>
<evidence type="ECO:0000313" key="1">
    <source>
        <dbReference type="EMBL" id="GIY00394.1"/>
    </source>
</evidence>
<sequence>MVAAHAIAGIQSRVKLVIETFSWSLPADLNQCQGDYAYHQESSQGGQQDGYQGLKLLINAASETDTLIDRGSVPSI</sequence>
<name>A0AAV4PTL7_CAEEX</name>
<keyword evidence="2" id="KW-1185">Reference proteome</keyword>
<proteinExistence type="predicted"/>
<gene>
    <name evidence="1" type="ORF">CEXT_562331</name>
</gene>
<dbReference type="EMBL" id="BPLR01005174">
    <property type="protein sequence ID" value="GIY00394.1"/>
    <property type="molecule type" value="Genomic_DNA"/>
</dbReference>
<accession>A0AAV4PTL7</accession>
<organism evidence="1 2">
    <name type="scientific">Caerostris extrusa</name>
    <name type="common">Bark spider</name>
    <name type="synonym">Caerostris bankana</name>
    <dbReference type="NCBI Taxonomy" id="172846"/>
    <lineage>
        <taxon>Eukaryota</taxon>
        <taxon>Metazoa</taxon>
        <taxon>Ecdysozoa</taxon>
        <taxon>Arthropoda</taxon>
        <taxon>Chelicerata</taxon>
        <taxon>Arachnida</taxon>
        <taxon>Araneae</taxon>
        <taxon>Araneomorphae</taxon>
        <taxon>Entelegynae</taxon>
        <taxon>Araneoidea</taxon>
        <taxon>Araneidae</taxon>
        <taxon>Caerostris</taxon>
    </lineage>
</organism>
<dbReference type="AlphaFoldDB" id="A0AAV4PTL7"/>
<protein>
    <submittedName>
        <fullName evidence="1">Uncharacterized protein</fullName>
    </submittedName>
</protein>
<evidence type="ECO:0000313" key="2">
    <source>
        <dbReference type="Proteomes" id="UP001054945"/>
    </source>
</evidence>
<dbReference type="Proteomes" id="UP001054945">
    <property type="component" value="Unassembled WGS sequence"/>
</dbReference>
<comment type="caution">
    <text evidence="1">The sequence shown here is derived from an EMBL/GenBank/DDBJ whole genome shotgun (WGS) entry which is preliminary data.</text>
</comment>